<dbReference type="HOGENOM" id="CLU_140033_1_0_1"/>
<reference evidence="1" key="2">
    <citation type="submission" date="2015-06" db="UniProtKB">
        <authorList>
            <consortium name="EnsemblPlants"/>
        </authorList>
    </citation>
    <scope>IDENTIFICATION</scope>
    <source>
        <strain evidence="1">DM1-3 516 R44</strain>
    </source>
</reference>
<reference evidence="2" key="1">
    <citation type="journal article" date="2011" name="Nature">
        <title>Genome sequence and analysis of the tuber crop potato.</title>
        <authorList>
            <consortium name="The Potato Genome Sequencing Consortium"/>
        </authorList>
    </citation>
    <scope>NUCLEOTIDE SEQUENCE [LARGE SCALE GENOMIC DNA]</scope>
    <source>
        <strain evidence="2">cv. DM1-3 516 R44</strain>
    </source>
</reference>
<evidence type="ECO:0008006" key="3">
    <source>
        <dbReference type="Google" id="ProtNLM"/>
    </source>
</evidence>
<dbReference type="Proteomes" id="UP000011115">
    <property type="component" value="Unassembled WGS sequence"/>
</dbReference>
<evidence type="ECO:0000313" key="2">
    <source>
        <dbReference type="Proteomes" id="UP000011115"/>
    </source>
</evidence>
<dbReference type="AlphaFoldDB" id="M1DX98"/>
<dbReference type="InParanoid" id="M1DX98"/>
<name>M1DX98_SOLTU</name>
<keyword evidence="2" id="KW-1185">Reference proteome</keyword>
<accession>M1DX98</accession>
<protein>
    <recommendedName>
        <fullName evidence="3">Polyprotein protein</fullName>
    </recommendedName>
</protein>
<dbReference type="Gramene" id="PGSC0003DMT400095897">
    <property type="protein sequence ID" value="PGSC0003DMT400095897"/>
    <property type="gene ID" value="PGSC0003DMG400045468"/>
</dbReference>
<dbReference type="EnsemblPlants" id="PGSC0003DMT400095897">
    <property type="protein sequence ID" value="PGSC0003DMT400095897"/>
    <property type="gene ID" value="PGSC0003DMG400045468"/>
</dbReference>
<proteinExistence type="predicted"/>
<evidence type="ECO:0000313" key="1">
    <source>
        <dbReference type="EnsemblPlants" id="PGSC0003DMT400095897"/>
    </source>
</evidence>
<organism evidence="1 2">
    <name type="scientific">Solanum tuberosum</name>
    <name type="common">Potato</name>
    <dbReference type="NCBI Taxonomy" id="4113"/>
    <lineage>
        <taxon>Eukaryota</taxon>
        <taxon>Viridiplantae</taxon>
        <taxon>Streptophyta</taxon>
        <taxon>Embryophyta</taxon>
        <taxon>Tracheophyta</taxon>
        <taxon>Spermatophyta</taxon>
        <taxon>Magnoliopsida</taxon>
        <taxon>eudicotyledons</taxon>
        <taxon>Gunneridae</taxon>
        <taxon>Pentapetalae</taxon>
        <taxon>asterids</taxon>
        <taxon>lamiids</taxon>
        <taxon>Solanales</taxon>
        <taxon>Solanaceae</taxon>
        <taxon>Solanoideae</taxon>
        <taxon>Solaneae</taxon>
        <taxon>Solanum</taxon>
    </lineage>
</organism>
<sequence length="146" mass="15853">MVQIQSMDISTLWGEVPFPDAPEMPSVVLSTAMLGVVLNVETIDDMEIERANEDLAEETDEEELRDQEHDIAETLAKLHETGEVILQAVLERSLQETSEVGSSGVTLDFTILHVAKTGTNALVVPPVLPHVILLSGNDAPLEAFPP</sequence>
<dbReference type="PaxDb" id="4113-PGSC0003DMT400095897"/>